<comment type="catalytic activity">
    <reaction evidence="9 11">
        <text>L-aspartyl-tRNA(Asn) + L-glutamine + ATP + H2O = L-asparaginyl-tRNA(Asn) + L-glutamate + ADP + phosphate + 2 H(+)</text>
        <dbReference type="Rhea" id="RHEA:14513"/>
        <dbReference type="Rhea" id="RHEA-COMP:9674"/>
        <dbReference type="Rhea" id="RHEA-COMP:9677"/>
        <dbReference type="ChEBI" id="CHEBI:15377"/>
        <dbReference type="ChEBI" id="CHEBI:15378"/>
        <dbReference type="ChEBI" id="CHEBI:29985"/>
        <dbReference type="ChEBI" id="CHEBI:30616"/>
        <dbReference type="ChEBI" id="CHEBI:43474"/>
        <dbReference type="ChEBI" id="CHEBI:58359"/>
        <dbReference type="ChEBI" id="CHEBI:78515"/>
        <dbReference type="ChEBI" id="CHEBI:78516"/>
        <dbReference type="ChEBI" id="CHEBI:456216"/>
    </reaction>
</comment>
<dbReference type="InterPro" id="IPR003789">
    <property type="entry name" value="Asn/Gln_tRNA_amidoTrase-B-like"/>
</dbReference>
<dbReference type="PROSITE" id="PS01234">
    <property type="entry name" value="GATB"/>
    <property type="match status" value="1"/>
</dbReference>
<dbReference type="SUPFAM" id="SSF55931">
    <property type="entry name" value="Glutamine synthetase/guanido kinase"/>
    <property type="match status" value="1"/>
</dbReference>
<evidence type="ECO:0000256" key="1">
    <source>
        <dbReference type="ARBA" id="ARBA00005306"/>
    </source>
</evidence>
<dbReference type="EC" id="6.3.5.-" evidence="11"/>
<evidence type="ECO:0000259" key="12">
    <source>
        <dbReference type="SMART" id="SM00845"/>
    </source>
</evidence>
<dbReference type="InterPro" id="IPR042114">
    <property type="entry name" value="GatB_C_1"/>
</dbReference>
<dbReference type="NCBIfam" id="NF004012">
    <property type="entry name" value="PRK05477.1-2"/>
    <property type="match status" value="1"/>
</dbReference>
<dbReference type="Pfam" id="PF02637">
    <property type="entry name" value="GatB_Yqey"/>
    <property type="match status" value="1"/>
</dbReference>
<sequence>MTWEIVIGLEVHAQLSTNSKIFCGASTAFGAEPNTQADAVSLALPGVLPVLNRGAVERAIRFGLATGAHIAPRSVFARKNYFYPDLPKGYQISQFDLPVVGQGALTIQVEPLSGNAKPYEKVVRITRAHLEEDAGKSLHEDFHGMTGIDLNRAGTPLLEIVSEPDMRSAAEAVAYAKTLHALVQWIGICDGNMQEGSFRCDVNVSVRRAGEPLGTRREIKNLNSFKFMQQAIDYEVQWQIDTIENGGKVHQATVLFNPDTGETRSMRSKEEAHDYRYFPDPDLLPLDISNDWIEQVRATLPELPHVKQVRYVNDLGLSAYDANILTASREMADFFETVLAAVPKDAKLVANWIMGEVSAQLNRDGLDMKQCPISAQQLGGMLQRITDNTISNSGAKEVFRTMWAEGGDADAIIDAKGLKQVSDSGAIEALVDEIIAANADKVAEYRSGKDKLFGFFVGLAMKASKGKANPAQLNDILKQKLAG</sequence>
<dbReference type="HAMAP" id="MF_00121">
    <property type="entry name" value="GatB"/>
    <property type="match status" value="1"/>
</dbReference>
<keyword evidence="4 11" id="KW-0436">Ligase</keyword>
<evidence type="ECO:0000256" key="9">
    <source>
        <dbReference type="ARBA" id="ARBA00047380"/>
    </source>
</evidence>
<comment type="subunit">
    <text evidence="2 11">Heterotrimer of A, B and C subunits.</text>
</comment>
<accession>A0AAN1SZ38</accession>
<evidence type="ECO:0000256" key="7">
    <source>
        <dbReference type="ARBA" id="ARBA00022917"/>
    </source>
</evidence>
<comment type="similarity">
    <text evidence="1 11">Belongs to the GatB/GatE family. GatB subfamily.</text>
</comment>
<organism evidence="13 14">
    <name type="scientific">Ferrigenium kumadai</name>
    <dbReference type="NCBI Taxonomy" id="1682490"/>
    <lineage>
        <taxon>Bacteria</taxon>
        <taxon>Pseudomonadati</taxon>
        <taxon>Pseudomonadota</taxon>
        <taxon>Betaproteobacteria</taxon>
        <taxon>Nitrosomonadales</taxon>
        <taxon>Gallionellaceae</taxon>
        <taxon>Ferrigenium</taxon>
    </lineage>
</organism>
<dbReference type="InterPro" id="IPR023168">
    <property type="entry name" value="GatB_Yqey_C_2"/>
</dbReference>
<protein>
    <recommendedName>
        <fullName evidence="3 11">Aspartyl/glutamyl-tRNA(Asn/Gln) amidotransferase subunit B</fullName>
        <shortName evidence="11">Asp/Glu-ADT subunit B</shortName>
        <ecNumber evidence="11">6.3.5.-</ecNumber>
    </recommendedName>
</protein>
<dbReference type="InterPro" id="IPR017958">
    <property type="entry name" value="Gln-tRNA_amidoTrfase_suB_CS"/>
</dbReference>
<dbReference type="InterPro" id="IPR004413">
    <property type="entry name" value="GatB"/>
</dbReference>
<dbReference type="InterPro" id="IPR018027">
    <property type="entry name" value="Asn/Gln_amidotransferase"/>
</dbReference>
<evidence type="ECO:0000256" key="2">
    <source>
        <dbReference type="ARBA" id="ARBA00011123"/>
    </source>
</evidence>
<evidence type="ECO:0000256" key="10">
    <source>
        <dbReference type="ARBA" id="ARBA00047913"/>
    </source>
</evidence>
<evidence type="ECO:0000256" key="8">
    <source>
        <dbReference type="ARBA" id="ARBA00024799"/>
    </source>
</evidence>
<comment type="function">
    <text evidence="8 11">Allows the formation of correctly charged Asn-tRNA(Asn) or Gln-tRNA(Gln) through the transamidation of misacylated Asp-tRNA(Asn) or Glu-tRNA(Gln) in organisms which lack either or both of asparaginyl-tRNA or glutaminyl-tRNA synthetases. The reaction takes place in the presence of glutamine and ATP through an activated phospho-Asp-tRNA(Asn) or phospho-Glu-tRNA(Gln).</text>
</comment>
<dbReference type="NCBIfam" id="NF004015">
    <property type="entry name" value="PRK05477.1-5"/>
    <property type="match status" value="1"/>
</dbReference>
<keyword evidence="7 11" id="KW-0648">Protein biosynthesis</keyword>
<keyword evidence="5 11" id="KW-0547">Nucleotide-binding</keyword>
<dbReference type="GO" id="GO:0050567">
    <property type="term" value="F:glutaminyl-tRNA synthase (glutamine-hydrolyzing) activity"/>
    <property type="evidence" value="ECO:0007669"/>
    <property type="project" value="UniProtKB-UniRule"/>
</dbReference>
<evidence type="ECO:0000256" key="3">
    <source>
        <dbReference type="ARBA" id="ARBA00016923"/>
    </source>
</evidence>
<evidence type="ECO:0000256" key="4">
    <source>
        <dbReference type="ARBA" id="ARBA00022598"/>
    </source>
</evidence>
<name>A0AAN1SZ38_9PROT</name>
<keyword evidence="6 11" id="KW-0067">ATP-binding</keyword>
<dbReference type="EMBL" id="AP019536">
    <property type="protein sequence ID" value="BBI98444.1"/>
    <property type="molecule type" value="Genomic_DNA"/>
</dbReference>
<dbReference type="RefSeq" id="WP_212786088.1">
    <property type="nucleotide sequence ID" value="NZ_AP019536.1"/>
</dbReference>
<evidence type="ECO:0000313" key="14">
    <source>
        <dbReference type="Proteomes" id="UP001319121"/>
    </source>
</evidence>
<dbReference type="Pfam" id="PF02934">
    <property type="entry name" value="GatB_N"/>
    <property type="match status" value="1"/>
</dbReference>
<dbReference type="GO" id="GO:0005524">
    <property type="term" value="F:ATP binding"/>
    <property type="evidence" value="ECO:0007669"/>
    <property type="project" value="UniProtKB-KW"/>
</dbReference>
<dbReference type="NCBIfam" id="TIGR00133">
    <property type="entry name" value="gatB"/>
    <property type="match status" value="1"/>
</dbReference>
<comment type="catalytic activity">
    <reaction evidence="10 11">
        <text>L-glutamyl-tRNA(Gln) + L-glutamine + ATP + H2O = L-glutaminyl-tRNA(Gln) + L-glutamate + ADP + phosphate + H(+)</text>
        <dbReference type="Rhea" id="RHEA:17521"/>
        <dbReference type="Rhea" id="RHEA-COMP:9681"/>
        <dbReference type="Rhea" id="RHEA-COMP:9684"/>
        <dbReference type="ChEBI" id="CHEBI:15377"/>
        <dbReference type="ChEBI" id="CHEBI:15378"/>
        <dbReference type="ChEBI" id="CHEBI:29985"/>
        <dbReference type="ChEBI" id="CHEBI:30616"/>
        <dbReference type="ChEBI" id="CHEBI:43474"/>
        <dbReference type="ChEBI" id="CHEBI:58359"/>
        <dbReference type="ChEBI" id="CHEBI:78520"/>
        <dbReference type="ChEBI" id="CHEBI:78521"/>
        <dbReference type="ChEBI" id="CHEBI:456216"/>
    </reaction>
</comment>
<keyword evidence="14" id="KW-1185">Reference proteome</keyword>
<dbReference type="GO" id="GO:0070681">
    <property type="term" value="P:glutaminyl-tRNAGln biosynthesis via transamidation"/>
    <property type="evidence" value="ECO:0007669"/>
    <property type="project" value="TreeGrafter"/>
</dbReference>
<dbReference type="Gene3D" id="1.10.10.410">
    <property type="match status" value="1"/>
</dbReference>
<dbReference type="Gene3D" id="1.10.150.380">
    <property type="entry name" value="GatB domain, N-terminal subdomain"/>
    <property type="match status" value="1"/>
</dbReference>
<dbReference type="FunFam" id="1.10.10.410:FF:000001">
    <property type="entry name" value="Aspartyl/glutamyl-tRNA(Asn/Gln) amidotransferase subunit B"/>
    <property type="match status" value="1"/>
</dbReference>
<dbReference type="PANTHER" id="PTHR11659:SF0">
    <property type="entry name" value="GLUTAMYL-TRNA(GLN) AMIDOTRANSFERASE SUBUNIT B, MITOCHONDRIAL"/>
    <property type="match status" value="1"/>
</dbReference>
<dbReference type="KEGG" id="fku:FGKAn22_01370"/>
<dbReference type="NCBIfam" id="NF004014">
    <property type="entry name" value="PRK05477.1-4"/>
    <property type="match status" value="1"/>
</dbReference>
<dbReference type="Proteomes" id="UP001319121">
    <property type="component" value="Chromosome"/>
</dbReference>
<evidence type="ECO:0000256" key="5">
    <source>
        <dbReference type="ARBA" id="ARBA00022741"/>
    </source>
</evidence>
<dbReference type="SMART" id="SM00845">
    <property type="entry name" value="GatB_Yqey"/>
    <property type="match status" value="1"/>
</dbReference>
<dbReference type="GO" id="GO:0006412">
    <property type="term" value="P:translation"/>
    <property type="evidence" value="ECO:0007669"/>
    <property type="project" value="UniProtKB-UniRule"/>
</dbReference>
<evidence type="ECO:0000256" key="11">
    <source>
        <dbReference type="HAMAP-Rule" id="MF_00121"/>
    </source>
</evidence>
<dbReference type="InterPro" id="IPR017959">
    <property type="entry name" value="Asn/Gln-tRNA_amidoTrfase_suB/E"/>
</dbReference>
<reference evidence="13 14" key="1">
    <citation type="submission" date="2019-03" db="EMBL/GenBank/DDBJ databases">
        <title>Complete genome sequence of Ferrigenium kumadai strain An22, a microaerophilic iron-oxidizing bacterium isolated from a paddy field soil.</title>
        <authorList>
            <person name="Watanabe T."/>
            <person name="Asakawa S."/>
        </authorList>
    </citation>
    <scope>NUCLEOTIDE SEQUENCE [LARGE SCALE GENOMIC DNA]</scope>
    <source>
        <strain evidence="13 14">An22</strain>
    </source>
</reference>
<dbReference type="AlphaFoldDB" id="A0AAN1SZ38"/>
<dbReference type="SUPFAM" id="SSF89095">
    <property type="entry name" value="GatB/YqeY motif"/>
    <property type="match status" value="1"/>
</dbReference>
<dbReference type="InterPro" id="IPR014746">
    <property type="entry name" value="Gln_synth/guanido_kin_cat_dom"/>
</dbReference>
<dbReference type="InterPro" id="IPR006075">
    <property type="entry name" value="Asn/Gln-tRNA_Trfase_suB/E_cat"/>
</dbReference>
<gene>
    <name evidence="11 13" type="primary">gatB</name>
    <name evidence="13" type="ORF">FGKAn22_01370</name>
</gene>
<evidence type="ECO:0000313" key="13">
    <source>
        <dbReference type="EMBL" id="BBI98444.1"/>
    </source>
</evidence>
<dbReference type="PANTHER" id="PTHR11659">
    <property type="entry name" value="GLUTAMYL-TRNA GLN AMIDOTRANSFERASE SUBUNIT B MITOCHONDRIAL AND PROKARYOTIC PET112-RELATED"/>
    <property type="match status" value="1"/>
</dbReference>
<dbReference type="FunFam" id="1.10.150.380:FF:000001">
    <property type="entry name" value="Aspartyl/glutamyl-tRNA(Asn/Gln) amidotransferase subunit B"/>
    <property type="match status" value="1"/>
</dbReference>
<evidence type="ECO:0000256" key="6">
    <source>
        <dbReference type="ARBA" id="ARBA00022840"/>
    </source>
</evidence>
<feature type="domain" description="Asn/Gln amidotransferase" evidence="12">
    <location>
        <begin position="333"/>
        <end position="481"/>
    </location>
</feature>
<proteinExistence type="inferred from homology"/>